<feature type="domain" description="Heavy metal binding" evidence="4">
    <location>
        <begin position="54"/>
        <end position="79"/>
    </location>
</feature>
<evidence type="ECO:0000313" key="9">
    <source>
        <dbReference type="EMBL" id="GHE89285.1"/>
    </source>
</evidence>
<dbReference type="InterPro" id="IPR058649">
    <property type="entry name" value="CzcB_C"/>
</dbReference>
<sequence>MENSNFVQKNRAKIAIILGVLLGSILTLSIFKLFLLPQKIQEKQALSTEDAPLYWVAPMDPNYKRDKPGKSPMGMDLIPIYKQNKNDIDEGNGNVHISPDVVNNLGVRTTKVTQKPLSTEINSLGYVTYNENKLIHIHSRVEGWIEKLHVKANGESVTKGEPLYEIYSPELVNAQEEFLLALERNNNQLINAAKSRLISLHIPKKSITQLKETREIQQRITFLAPQSGVIENLNIREGFFVKPETTILSIVDLTSVWVKAEVFERQSHKLSMGNDVLMTLDYLPNKEWHGKISHIHPMLNANSRTAIARLAFDNKNGELKPNMLAKITIQTTDEESALVIPKEALIRTGRQDRVVLVLGKGHFKSIEVKVGRFDKTHVEILSGLNENDEIVSSAHFLLDSESSKSSDFQRMDHSNSNNKDTIDMFHSHHESINNVNTVSSTYSSASATGTVNYLMADHGMINISRSAIEKWNRPPATVDFTSANHISLVGFKQGDNVSFTFEVRGNTFVITEIYKLPLPHKEIPVDASSSEKATTDHSNHP</sequence>
<feature type="domain" description="CusB-like beta-barrel" evidence="7">
    <location>
        <begin position="255"/>
        <end position="331"/>
    </location>
</feature>
<dbReference type="InterPro" id="IPR058790">
    <property type="entry name" value="BSH_CusB"/>
</dbReference>
<name>A0ABQ3IN65_9GAMM</name>
<dbReference type="Gene3D" id="2.40.50.100">
    <property type="match status" value="1"/>
</dbReference>
<dbReference type="Gene3D" id="6.10.140.730">
    <property type="match status" value="1"/>
</dbReference>
<dbReference type="InterPro" id="IPR021647">
    <property type="entry name" value="CusF_Ec"/>
</dbReference>
<dbReference type="Pfam" id="PF25919">
    <property type="entry name" value="BSH_CusB"/>
    <property type="match status" value="1"/>
</dbReference>
<comment type="caution">
    <text evidence="9">The sequence shown here is derived from an EMBL/GenBank/DDBJ whole genome shotgun (WGS) entry which is preliminary data.</text>
</comment>
<evidence type="ECO:0000256" key="2">
    <source>
        <dbReference type="ARBA" id="ARBA00022448"/>
    </source>
</evidence>
<dbReference type="Pfam" id="PF25954">
    <property type="entry name" value="Beta-barrel_RND_2"/>
    <property type="match status" value="1"/>
</dbReference>
<comment type="similarity">
    <text evidence="1">Belongs to the membrane fusion protein (MFP) (TC 8.A.1) family.</text>
</comment>
<dbReference type="Gene3D" id="2.40.30.170">
    <property type="match status" value="1"/>
</dbReference>
<dbReference type="InterPro" id="IPR042230">
    <property type="entry name" value="CusF_sf"/>
</dbReference>
<evidence type="ECO:0000256" key="1">
    <source>
        <dbReference type="ARBA" id="ARBA00009477"/>
    </source>
</evidence>
<dbReference type="Proteomes" id="UP000626370">
    <property type="component" value="Unassembled WGS sequence"/>
</dbReference>
<evidence type="ECO:0000259" key="4">
    <source>
        <dbReference type="Pfam" id="PF19335"/>
    </source>
</evidence>
<dbReference type="InterPro" id="IPR058791">
    <property type="entry name" value="3HB_CusB"/>
</dbReference>
<keyword evidence="3" id="KW-0812">Transmembrane</keyword>
<protein>
    <submittedName>
        <fullName evidence="9">Hemolysin D</fullName>
    </submittedName>
</protein>
<keyword evidence="3" id="KW-1133">Transmembrane helix</keyword>
<dbReference type="PANTHER" id="PTHR30097:SF15">
    <property type="entry name" value="CATION EFFLUX SYSTEM PROTEIN CUSB"/>
    <property type="match status" value="1"/>
</dbReference>
<dbReference type="Gene3D" id="2.40.50.320">
    <property type="entry name" value="Copper binding periplasmic protein CusF"/>
    <property type="match status" value="1"/>
</dbReference>
<dbReference type="EMBL" id="BNAH01000006">
    <property type="protein sequence ID" value="GHE89285.1"/>
    <property type="molecule type" value="Genomic_DNA"/>
</dbReference>
<evidence type="ECO:0000259" key="8">
    <source>
        <dbReference type="Pfam" id="PF25975"/>
    </source>
</evidence>
<feature type="domain" description="CusB-like three alpha-helical bundle" evidence="5">
    <location>
        <begin position="170"/>
        <end position="218"/>
    </location>
</feature>
<dbReference type="NCBIfam" id="TIGR01730">
    <property type="entry name" value="RND_mfp"/>
    <property type="match status" value="1"/>
</dbReference>
<dbReference type="InterPro" id="IPR058792">
    <property type="entry name" value="Beta-barrel_RND_2"/>
</dbReference>
<dbReference type="SUPFAM" id="SSF111369">
    <property type="entry name" value="HlyD-like secretion proteins"/>
    <property type="match status" value="1"/>
</dbReference>
<gene>
    <name evidence="9" type="ORF">GCM10011501_18500</name>
</gene>
<evidence type="ECO:0000256" key="3">
    <source>
        <dbReference type="SAM" id="Phobius"/>
    </source>
</evidence>
<dbReference type="RefSeq" id="WP_189377979.1">
    <property type="nucleotide sequence ID" value="NZ_BNAH01000006.1"/>
</dbReference>
<feature type="domain" description="CusB-like barrel-sandwich hybrid" evidence="6">
    <location>
        <begin position="136"/>
        <end position="250"/>
    </location>
</feature>
<proteinExistence type="inferred from homology"/>
<organism evidence="9 10">
    <name type="scientific">Thalassotalea profundi</name>
    <dbReference type="NCBI Taxonomy" id="2036687"/>
    <lineage>
        <taxon>Bacteria</taxon>
        <taxon>Pseudomonadati</taxon>
        <taxon>Pseudomonadota</taxon>
        <taxon>Gammaproteobacteria</taxon>
        <taxon>Alteromonadales</taxon>
        <taxon>Colwelliaceae</taxon>
        <taxon>Thalassotalea</taxon>
    </lineage>
</organism>
<dbReference type="Pfam" id="PF11604">
    <property type="entry name" value="CusF_Ec"/>
    <property type="match status" value="1"/>
</dbReference>
<dbReference type="Gene3D" id="2.40.420.20">
    <property type="match status" value="1"/>
</dbReference>
<feature type="domain" description="CzcB-like C-terminal circularly permuted SH3-like" evidence="8">
    <location>
        <begin position="339"/>
        <end position="398"/>
    </location>
</feature>
<keyword evidence="2" id="KW-0813">Transport</keyword>
<dbReference type="Pfam" id="PF19335">
    <property type="entry name" value="HMBD"/>
    <property type="match status" value="1"/>
</dbReference>
<feature type="transmembrane region" description="Helical" evidence="3">
    <location>
        <begin position="12"/>
        <end position="35"/>
    </location>
</feature>
<keyword evidence="3" id="KW-0472">Membrane</keyword>
<dbReference type="Pfam" id="PF25869">
    <property type="entry name" value="3HB_CusB"/>
    <property type="match status" value="1"/>
</dbReference>
<evidence type="ECO:0000259" key="6">
    <source>
        <dbReference type="Pfam" id="PF25919"/>
    </source>
</evidence>
<evidence type="ECO:0000259" key="7">
    <source>
        <dbReference type="Pfam" id="PF25954"/>
    </source>
</evidence>
<reference evidence="10" key="1">
    <citation type="journal article" date="2019" name="Int. J. Syst. Evol. Microbiol.">
        <title>The Global Catalogue of Microorganisms (GCM) 10K type strain sequencing project: providing services to taxonomists for standard genome sequencing and annotation.</title>
        <authorList>
            <consortium name="The Broad Institute Genomics Platform"/>
            <consortium name="The Broad Institute Genome Sequencing Center for Infectious Disease"/>
            <person name="Wu L."/>
            <person name="Ma J."/>
        </authorList>
    </citation>
    <scope>NUCLEOTIDE SEQUENCE [LARGE SCALE GENOMIC DNA]</scope>
    <source>
        <strain evidence="10">CGMCC 1.15922</strain>
    </source>
</reference>
<dbReference type="Pfam" id="PF25975">
    <property type="entry name" value="CzcB_C"/>
    <property type="match status" value="1"/>
</dbReference>
<dbReference type="PANTHER" id="PTHR30097">
    <property type="entry name" value="CATION EFFLUX SYSTEM PROTEIN CUSB"/>
    <property type="match status" value="1"/>
</dbReference>
<evidence type="ECO:0000259" key="5">
    <source>
        <dbReference type="Pfam" id="PF25869"/>
    </source>
</evidence>
<dbReference type="InterPro" id="IPR006143">
    <property type="entry name" value="RND_pump_MFP"/>
</dbReference>
<dbReference type="InterPro" id="IPR051909">
    <property type="entry name" value="MFP_Cation_Efflux"/>
</dbReference>
<dbReference type="InterPro" id="IPR045800">
    <property type="entry name" value="HMBD"/>
</dbReference>
<keyword evidence="10" id="KW-1185">Reference proteome</keyword>
<evidence type="ECO:0000313" key="10">
    <source>
        <dbReference type="Proteomes" id="UP000626370"/>
    </source>
</evidence>
<accession>A0ABQ3IN65</accession>